<feature type="compositionally biased region" description="Low complexity" evidence="1">
    <location>
        <begin position="66"/>
        <end position="81"/>
    </location>
</feature>
<gene>
    <name evidence="2" type="ORF">GCM10012289_53280</name>
</gene>
<feature type="region of interest" description="Disordered" evidence="1">
    <location>
        <begin position="49"/>
        <end position="107"/>
    </location>
</feature>
<keyword evidence="3" id="KW-1185">Reference proteome</keyword>
<accession>A0A917Z735</accession>
<evidence type="ECO:0000313" key="3">
    <source>
        <dbReference type="Proteomes" id="UP000646523"/>
    </source>
</evidence>
<proteinExistence type="predicted"/>
<protein>
    <submittedName>
        <fullName evidence="2">Uncharacterized protein</fullName>
    </submittedName>
</protein>
<sequence length="275" mass="29211">MAPAPAYSAATELTIREINVRPAEPVVGVGDSVRLLVDVIVKGARGKDGVTIKVEPGPPPKPAPTTTPAAGTPGATGQQAGWDRTRPEGRPATVVPQTERRPEPRPIHVNPAAARLAAPASDRGAEAWETWRFLPDKGLNRFYPAGTWTVTATAKGADGATVTEYASFQLRRDTRLTGVRVARARGSESVRVNGSLTRVGPKGLADYAPFTGQEVEILRRQGTTGSWERAGTATTGERGDFTGTVQGRTGDYWQVRYPGTGHYAAALSSVHQIPQ</sequence>
<evidence type="ECO:0000313" key="2">
    <source>
        <dbReference type="EMBL" id="GGO76280.1"/>
    </source>
</evidence>
<comment type="caution">
    <text evidence="2">The sequence shown here is derived from an EMBL/GenBank/DDBJ whole genome shotgun (WGS) entry which is preliminary data.</text>
</comment>
<reference evidence="2" key="2">
    <citation type="submission" date="2020-09" db="EMBL/GenBank/DDBJ databases">
        <authorList>
            <person name="Sun Q."/>
            <person name="Zhou Y."/>
        </authorList>
    </citation>
    <scope>NUCLEOTIDE SEQUENCE</scope>
    <source>
        <strain evidence="2">CGMCC 4.7368</strain>
    </source>
</reference>
<evidence type="ECO:0000256" key="1">
    <source>
        <dbReference type="SAM" id="MobiDB-lite"/>
    </source>
</evidence>
<dbReference type="AlphaFoldDB" id="A0A917Z735"/>
<organism evidence="2 3">
    <name type="scientific">Nonomuraea cavernae</name>
    <dbReference type="NCBI Taxonomy" id="2045107"/>
    <lineage>
        <taxon>Bacteria</taxon>
        <taxon>Bacillati</taxon>
        <taxon>Actinomycetota</taxon>
        <taxon>Actinomycetes</taxon>
        <taxon>Streptosporangiales</taxon>
        <taxon>Streptosporangiaceae</taxon>
        <taxon>Nonomuraea</taxon>
    </lineage>
</organism>
<dbReference type="Proteomes" id="UP000646523">
    <property type="component" value="Unassembled WGS sequence"/>
</dbReference>
<name>A0A917Z735_9ACTN</name>
<feature type="compositionally biased region" description="Pro residues" evidence="1">
    <location>
        <begin position="56"/>
        <end position="65"/>
    </location>
</feature>
<dbReference type="EMBL" id="BMNH01000019">
    <property type="protein sequence ID" value="GGO76280.1"/>
    <property type="molecule type" value="Genomic_DNA"/>
</dbReference>
<reference evidence="2" key="1">
    <citation type="journal article" date="2014" name="Int. J. Syst. Evol. Microbiol.">
        <title>Complete genome sequence of Corynebacterium casei LMG S-19264T (=DSM 44701T), isolated from a smear-ripened cheese.</title>
        <authorList>
            <consortium name="US DOE Joint Genome Institute (JGI-PGF)"/>
            <person name="Walter F."/>
            <person name="Albersmeier A."/>
            <person name="Kalinowski J."/>
            <person name="Ruckert C."/>
        </authorList>
    </citation>
    <scope>NUCLEOTIDE SEQUENCE</scope>
    <source>
        <strain evidence="2">CGMCC 4.7368</strain>
    </source>
</reference>